<dbReference type="EMBL" id="BDMD01000026">
    <property type="protein sequence ID" value="GBF08832.1"/>
    <property type="molecule type" value="Genomic_DNA"/>
</dbReference>
<dbReference type="Proteomes" id="UP000291213">
    <property type="component" value="Unassembled WGS sequence"/>
</dbReference>
<dbReference type="AlphaFoldDB" id="A0A401H915"/>
<evidence type="ECO:0000313" key="2">
    <source>
        <dbReference type="Proteomes" id="UP000291213"/>
    </source>
</evidence>
<accession>A0A401H915</accession>
<gene>
    <name evidence="1" type="ORF">apy_05570</name>
</gene>
<reference evidence="1 2" key="1">
    <citation type="submission" date="2017-02" db="EMBL/GenBank/DDBJ databases">
        <title>isolation and characterization of a novel temperate virus Aeropyrum globular virus 1 infecting hyperthermophilic archaeon Aeropyrum.</title>
        <authorList>
            <person name="Yumiya M."/>
            <person name="Yoshida T."/>
            <person name="Sako Y."/>
        </authorList>
    </citation>
    <scope>NUCLEOTIDE SEQUENCE [LARGE SCALE GENOMIC DNA]</scope>
    <source>
        <strain evidence="1 2">YK1-12-2013</strain>
    </source>
</reference>
<name>A0A401H915_AERPX</name>
<evidence type="ECO:0000313" key="1">
    <source>
        <dbReference type="EMBL" id="GBF08832.1"/>
    </source>
</evidence>
<proteinExistence type="predicted"/>
<sequence>MGALALRPVASACIRRNLWEGASAPIIHWVVASRLKKFHPWTRRRALPHTSAGAVLRGVSLLIPYLGQRRSTVLIAG</sequence>
<protein>
    <submittedName>
        <fullName evidence="1">Uncharacterized protein</fullName>
    </submittedName>
</protein>
<organism evidence="1 2">
    <name type="scientific">Aeropyrum pernix</name>
    <dbReference type="NCBI Taxonomy" id="56636"/>
    <lineage>
        <taxon>Archaea</taxon>
        <taxon>Thermoproteota</taxon>
        <taxon>Thermoprotei</taxon>
        <taxon>Desulfurococcales</taxon>
        <taxon>Desulfurococcaceae</taxon>
        <taxon>Aeropyrum</taxon>
    </lineage>
</organism>
<comment type="caution">
    <text evidence="1">The sequence shown here is derived from an EMBL/GenBank/DDBJ whole genome shotgun (WGS) entry which is preliminary data.</text>
</comment>